<feature type="transmembrane region" description="Helical" evidence="6">
    <location>
        <begin position="78"/>
        <end position="98"/>
    </location>
</feature>
<reference evidence="10 11" key="1">
    <citation type="journal article" date="2018" name="J. Microbiol.">
        <title>Salicibibacter kimchii gen. nov., sp. nov., a moderately halophilic and alkalitolerant bacterium in the family Bacillaceae, isolated from kimchi.</title>
        <authorList>
            <person name="Jang J.Y."/>
            <person name="Oh Y.J."/>
            <person name="Lim S.K."/>
            <person name="Park H.K."/>
            <person name="Lee C."/>
            <person name="Kim J.Y."/>
            <person name="Lee M.A."/>
            <person name="Choi H.J."/>
        </authorList>
    </citation>
    <scope>NUCLEOTIDE SEQUENCE [LARGE SCALE GENOMIC DNA]</scope>
    <source>
        <strain evidence="10 11">NKC1-1</strain>
    </source>
</reference>
<feature type="transmembrane region" description="Helical" evidence="6">
    <location>
        <begin position="14"/>
        <end position="32"/>
    </location>
</feature>
<accession>A0A345BYM3</accession>
<evidence type="ECO:0000256" key="6">
    <source>
        <dbReference type="SAM" id="Phobius"/>
    </source>
</evidence>
<evidence type="ECO:0000256" key="3">
    <source>
        <dbReference type="ARBA" id="ARBA00022679"/>
    </source>
</evidence>
<dbReference type="GO" id="GO:0000155">
    <property type="term" value="F:phosphorelay sensor kinase activity"/>
    <property type="evidence" value="ECO:0007669"/>
    <property type="project" value="InterPro"/>
</dbReference>
<dbReference type="GO" id="GO:0016020">
    <property type="term" value="C:membrane"/>
    <property type="evidence" value="ECO:0007669"/>
    <property type="project" value="InterPro"/>
</dbReference>
<feature type="domain" description="DesK/YvfT N-terminal" evidence="9">
    <location>
        <begin position="1"/>
        <end position="149"/>
    </location>
</feature>
<keyword evidence="6" id="KW-1133">Transmembrane helix</keyword>
<keyword evidence="11" id="KW-1185">Reference proteome</keyword>
<dbReference type="InterPro" id="IPR056374">
    <property type="entry name" value="DesK/YvfT_N"/>
</dbReference>
<evidence type="ECO:0000256" key="4">
    <source>
        <dbReference type="ARBA" id="ARBA00022777"/>
    </source>
</evidence>
<evidence type="ECO:0000259" key="8">
    <source>
        <dbReference type="Pfam" id="PF07730"/>
    </source>
</evidence>
<dbReference type="Pfam" id="PF02518">
    <property type="entry name" value="HATPase_c"/>
    <property type="match status" value="1"/>
</dbReference>
<dbReference type="InterPro" id="IPR050482">
    <property type="entry name" value="Sensor_HK_TwoCompSys"/>
</dbReference>
<dbReference type="CDD" id="cd16917">
    <property type="entry name" value="HATPase_UhpB-NarQ-NarX-like"/>
    <property type="match status" value="1"/>
</dbReference>
<dbReference type="Gene3D" id="1.20.5.1930">
    <property type="match status" value="1"/>
</dbReference>
<keyword evidence="4 10" id="KW-0418">Kinase</keyword>
<name>A0A345BYM3_9BACI</name>
<feature type="transmembrane region" description="Helical" evidence="6">
    <location>
        <begin position="105"/>
        <end position="124"/>
    </location>
</feature>
<dbReference type="EMBL" id="CP031092">
    <property type="protein sequence ID" value="AXF56054.1"/>
    <property type="molecule type" value="Genomic_DNA"/>
</dbReference>
<feature type="transmembrane region" description="Helical" evidence="6">
    <location>
        <begin position="39"/>
        <end position="58"/>
    </location>
</feature>
<keyword evidence="5" id="KW-0902">Two-component regulatory system</keyword>
<organism evidence="10 11">
    <name type="scientific">Salicibibacter kimchii</name>
    <dbReference type="NCBI Taxonomy" id="2099786"/>
    <lineage>
        <taxon>Bacteria</taxon>
        <taxon>Bacillati</taxon>
        <taxon>Bacillota</taxon>
        <taxon>Bacilli</taxon>
        <taxon>Bacillales</taxon>
        <taxon>Bacillaceae</taxon>
        <taxon>Salicibibacter</taxon>
    </lineage>
</organism>
<dbReference type="InterPro" id="IPR003594">
    <property type="entry name" value="HATPase_dom"/>
</dbReference>
<gene>
    <name evidence="10" type="ORF">DT065_08470</name>
</gene>
<sequence length="372" mass="41929">MQNWFHIFPKNTGLSLYAWMIFCVLPFSFIIQSSSSFEVIIGLILLVLFFTAYRLSFIKKGWTVYLTLSIEMTINIGMTMYFGYVYFALFLAFFIGNIQNKSGFVTLYVIHLTTTILAITAGFFLQSETFLLQLPFILISVIGVILLPFIIYNRNKRELLEHQLEDANEKISQLMVVEERQRIARDLHDTLGQKLSLIGFKSDLATKLIHVDPQSSKSEVEDIHHTARTALNEVREIVSDMKGTKLKDEVTRVREILKAKNIDFTMTGDAELSNTPLLVENVLSMCLKEAVTNIVKHSQASLCHLSIKDSSSELVMKVRDDGIGVPAGQKTTMESGLQGMKERLDFVNGSLSKASSNGMTLTIKVPHVVQQT</sequence>
<keyword evidence="6" id="KW-0472">Membrane</keyword>
<keyword evidence="3" id="KW-0808">Transferase</keyword>
<evidence type="ECO:0000256" key="5">
    <source>
        <dbReference type="ARBA" id="ARBA00023012"/>
    </source>
</evidence>
<dbReference type="Proteomes" id="UP000252100">
    <property type="component" value="Chromosome"/>
</dbReference>
<feature type="transmembrane region" description="Helical" evidence="6">
    <location>
        <begin position="130"/>
        <end position="152"/>
    </location>
</feature>
<evidence type="ECO:0000256" key="2">
    <source>
        <dbReference type="ARBA" id="ARBA00012438"/>
    </source>
</evidence>
<dbReference type="EC" id="2.7.13.3" evidence="2"/>
<dbReference type="Gene3D" id="3.30.565.10">
    <property type="entry name" value="Histidine kinase-like ATPase, C-terminal domain"/>
    <property type="match status" value="1"/>
</dbReference>
<dbReference type="RefSeq" id="WP_114372491.1">
    <property type="nucleotide sequence ID" value="NZ_CP031092.1"/>
</dbReference>
<dbReference type="AlphaFoldDB" id="A0A345BYM3"/>
<evidence type="ECO:0000259" key="9">
    <source>
        <dbReference type="Pfam" id="PF23540"/>
    </source>
</evidence>
<proteinExistence type="predicted"/>
<feature type="domain" description="Histidine kinase/HSP90-like ATPase" evidence="7">
    <location>
        <begin position="282"/>
        <end position="367"/>
    </location>
</feature>
<dbReference type="SUPFAM" id="SSF55874">
    <property type="entry name" value="ATPase domain of HSP90 chaperone/DNA topoisomerase II/histidine kinase"/>
    <property type="match status" value="1"/>
</dbReference>
<dbReference type="OrthoDB" id="9797605at2"/>
<protein>
    <recommendedName>
        <fullName evidence="2">histidine kinase</fullName>
        <ecNumber evidence="2">2.7.13.3</ecNumber>
    </recommendedName>
</protein>
<evidence type="ECO:0000259" key="7">
    <source>
        <dbReference type="Pfam" id="PF02518"/>
    </source>
</evidence>
<dbReference type="Pfam" id="PF07730">
    <property type="entry name" value="HisKA_3"/>
    <property type="match status" value="1"/>
</dbReference>
<feature type="domain" description="Signal transduction histidine kinase subgroup 3 dimerisation and phosphoacceptor" evidence="8">
    <location>
        <begin position="179"/>
        <end position="243"/>
    </location>
</feature>
<dbReference type="InterPro" id="IPR036890">
    <property type="entry name" value="HATPase_C_sf"/>
</dbReference>
<comment type="catalytic activity">
    <reaction evidence="1">
        <text>ATP + protein L-histidine = ADP + protein N-phospho-L-histidine.</text>
        <dbReference type="EC" id="2.7.13.3"/>
    </reaction>
</comment>
<dbReference type="GO" id="GO:0046983">
    <property type="term" value="F:protein dimerization activity"/>
    <property type="evidence" value="ECO:0007669"/>
    <property type="project" value="InterPro"/>
</dbReference>
<keyword evidence="6" id="KW-0812">Transmembrane</keyword>
<evidence type="ECO:0000313" key="11">
    <source>
        <dbReference type="Proteomes" id="UP000252100"/>
    </source>
</evidence>
<dbReference type="Pfam" id="PF23540">
    <property type="entry name" value="DesK_N"/>
    <property type="match status" value="1"/>
</dbReference>
<dbReference type="KEGG" id="rue:DT065_08470"/>
<evidence type="ECO:0000313" key="10">
    <source>
        <dbReference type="EMBL" id="AXF56054.1"/>
    </source>
</evidence>
<dbReference type="PANTHER" id="PTHR24421:SF63">
    <property type="entry name" value="SENSOR HISTIDINE KINASE DESK"/>
    <property type="match status" value="1"/>
</dbReference>
<evidence type="ECO:0000256" key="1">
    <source>
        <dbReference type="ARBA" id="ARBA00000085"/>
    </source>
</evidence>
<dbReference type="InterPro" id="IPR011712">
    <property type="entry name" value="Sig_transdc_His_kin_sub3_dim/P"/>
</dbReference>
<dbReference type="PANTHER" id="PTHR24421">
    <property type="entry name" value="NITRATE/NITRITE SENSOR PROTEIN NARX-RELATED"/>
    <property type="match status" value="1"/>
</dbReference>